<evidence type="ECO:0000256" key="1">
    <source>
        <dbReference type="ARBA" id="ARBA00008857"/>
    </source>
</evidence>
<gene>
    <name evidence="7" type="ORF">HMPREF9306_00077</name>
</gene>
<dbReference type="GO" id="GO:0015074">
    <property type="term" value="P:DNA integration"/>
    <property type="evidence" value="ECO:0007669"/>
    <property type="project" value="UniProtKB-KW"/>
</dbReference>
<dbReference type="HOGENOM" id="CLU_027562_17_5_11"/>
<keyword evidence="8" id="KW-1185">Reference proteome</keyword>
<dbReference type="InterPro" id="IPR011010">
    <property type="entry name" value="DNA_brk_join_enz"/>
</dbReference>
<reference evidence="7 8" key="1">
    <citation type="submission" date="2013-04" db="EMBL/GenBank/DDBJ databases">
        <title>The Genome Sequence of Propionimicrobium lymphophilum ACS-093-V-SCH5.</title>
        <authorList>
            <consortium name="The Broad Institute Genomics Platform"/>
            <person name="Earl A."/>
            <person name="Ward D."/>
            <person name="Feldgarden M."/>
            <person name="Gevers D."/>
            <person name="Saerens B."/>
            <person name="Vaneechoutte M."/>
            <person name="Walker B."/>
            <person name="Young S."/>
            <person name="Zeng Q."/>
            <person name="Gargeya S."/>
            <person name="Fitzgerald M."/>
            <person name="Haas B."/>
            <person name="Abouelleil A."/>
            <person name="Allen A.W."/>
            <person name="Alvarado L."/>
            <person name="Arachchi H.M."/>
            <person name="Berlin A.M."/>
            <person name="Chapman S.B."/>
            <person name="Gainer-Dewar J."/>
            <person name="Goldberg J."/>
            <person name="Griggs A."/>
            <person name="Gujja S."/>
            <person name="Hansen M."/>
            <person name="Howarth C."/>
            <person name="Imamovic A."/>
            <person name="Ireland A."/>
            <person name="Larimer J."/>
            <person name="McCowan C."/>
            <person name="Murphy C."/>
            <person name="Pearson M."/>
            <person name="Poon T.W."/>
            <person name="Priest M."/>
            <person name="Roberts A."/>
            <person name="Saif S."/>
            <person name="Shea T."/>
            <person name="Sisk P."/>
            <person name="Sykes S."/>
            <person name="Wortman J."/>
            <person name="Nusbaum C."/>
            <person name="Birren B."/>
        </authorList>
    </citation>
    <scope>NUCLEOTIDE SEQUENCE [LARGE SCALE GENOMIC DNA]</scope>
    <source>
        <strain evidence="7 8">ACS-093-V-SCH5</strain>
    </source>
</reference>
<accession>S2W2P2</accession>
<dbReference type="GO" id="GO:0006310">
    <property type="term" value="P:DNA recombination"/>
    <property type="evidence" value="ECO:0007669"/>
    <property type="project" value="UniProtKB-KW"/>
</dbReference>
<evidence type="ECO:0000256" key="3">
    <source>
        <dbReference type="ARBA" id="ARBA00023125"/>
    </source>
</evidence>
<evidence type="ECO:0000259" key="6">
    <source>
        <dbReference type="PROSITE" id="PS51898"/>
    </source>
</evidence>
<dbReference type="InterPro" id="IPR002104">
    <property type="entry name" value="Integrase_catalytic"/>
</dbReference>
<sequence length="477" mass="54579">MAKKRKIRGSIDPTPSGGFKPYYKYYGKRYYSGRTFSTEKLAQLWLNEENRLIELGTWTPPAQRRADAKRKQKRDSTTFEQYAFKWIATRENPRTQRPLVAGTVNEYRSYTTGILAPLAPQPVSQITEAQLKDWWHDNQHRPVLRNHAYQFMKSVFKSIVKDKLVEETPCTLEHARRPPKQRSRDLEGSLIESVTPADIAAMADAIGNQQWRMFILLAAYTGFRPGEILALKRNDITKAVAPSGAPRWTLRVDEDIKKAGKDAAGNPTPVTIGPPKTEGSYRTIPLAPHLVEPLEKHIKTYAQPGENGLLFPSTSKSSRLPYVQQVWGKTAKSNHGKPTGFHAVRIATGVPEFTLYDFRRWANKAWRDAGMDHKDAEFALGHSDTRTIEAYNFLFLKRVWEFFDAVSEEAGWHNPAKDIPKIDQRQFDRMTLEKKLECLQDMTKEEREANSELLQQTLVEVLSAQAERHDEADREAN</sequence>
<comment type="similarity">
    <text evidence="1">Belongs to the 'phage' integrase family.</text>
</comment>
<dbReference type="STRING" id="883161.HMPREF9306_00077"/>
<evidence type="ECO:0000313" key="7">
    <source>
        <dbReference type="EMBL" id="EPD34043.1"/>
    </source>
</evidence>
<dbReference type="InterPro" id="IPR013762">
    <property type="entry name" value="Integrase-like_cat_sf"/>
</dbReference>
<dbReference type="InterPro" id="IPR050808">
    <property type="entry name" value="Phage_Integrase"/>
</dbReference>
<keyword evidence="3" id="KW-0238">DNA-binding</keyword>
<dbReference type="PANTHER" id="PTHR30629:SF2">
    <property type="entry name" value="PROPHAGE INTEGRASE INTS-RELATED"/>
    <property type="match status" value="1"/>
</dbReference>
<feature type="coiled-coil region" evidence="5">
    <location>
        <begin position="429"/>
        <end position="456"/>
    </location>
</feature>
<keyword evidence="2" id="KW-0229">DNA integration</keyword>
<dbReference type="Gene3D" id="1.10.443.10">
    <property type="entry name" value="Intergrase catalytic core"/>
    <property type="match status" value="1"/>
</dbReference>
<dbReference type="EMBL" id="AGZR01000001">
    <property type="protein sequence ID" value="EPD34043.1"/>
    <property type="molecule type" value="Genomic_DNA"/>
</dbReference>
<dbReference type="PROSITE" id="PS51898">
    <property type="entry name" value="TYR_RECOMBINASE"/>
    <property type="match status" value="1"/>
</dbReference>
<protein>
    <recommendedName>
        <fullName evidence="6">Tyr recombinase domain-containing protein</fullName>
    </recommendedName>
</protein>
<dbReference type="RefSeq" id="WP_016454939.1">
    <property type="nucleotide sequence ID" value="NZ_KE150269.1"/>
</dbReference>
<dbReference type="SUPFAM" id="SSF56349">
    <property type="entry name" value="DNA breaking-rejoining enzymes"/>
    <property type="match status" value="1"/>
</dbReference>
<proteinExistence type="inferred from homology"/>
<dbReference type="Gene3D" id="1.10.150.130">
    <property type="match status" value="1"/>
</dbReference>
<feature type="domain" description="Tyr recombinase" evidence="6">
    <location>
        <begin position="189"/>
        <end position="404"/>
    </location>
</feature>
<dbReference type="PANTHER" id="PTHR30629">
    <property type="entry name" value="PROPHAGE INTEGRASE"/>
    <property type="match status" value="1"/>
</dbReference>
<evidence type="ECO:0000256" key="2">
    <source>
        <dbReference type="ARBA" id="ARBA00022908"/>
    </source>
</evidence>
<dbReference type="OrthoDB" id="1822491at2"/>
<evidence type="ECO:0000256" key="5">
    <source>
        <dbReference type="SAM" id="Coils"/>
    </source>
</evidence>
<comment type="caution">
    <text evidence="7">The sequence shown here is derived from an EMBL/GenBank/DDBJ whole genome shotgun (WGS) entry which is preliminary data.</text>
</comment>
<dbReference type="AlphaFoldDB" id="S2W2P2"/>
<dbReference type="InterPro" id="IPR010998">
    <property type="entry name" value="Integrase_recombinase_N"/>
</dbReference>
<keyword evidence="5" id="KW-0175">Coiled coil</keyword>
<evidence type="ECO:0000313" key="8">
    <source>
        <dbReference type="Proteomes" id="UP000014417"/>
    </source>
</evidence>
<dbReference type="GO" id="GO:0003677">
    <property type="term" value="F:DNA binding"/>
    <property type="evidence" value="ECO:0007669"/>
    <property type="project" value="UniProtKB-KW"/>
</dbReference>
<evidence type="ECO:0000256" key="4">
    <source>
        <dbReference type="ARBA" id="ARBA00023172"/>
    </source>
</evidence>
<dbReference type="Proteomes" id="UP000014417">
    <property type="component" value="Unassembled WGS sequence"/>
</dbReference>
<keyword evidence="4" id="KW-0233">DNA recombination</keyword>
<name>S2W2P2_9ACTN</name>
<organism evidence="7 8">
    <name type="scientific">Propionimicrobium lymphophilum ACS-093-V-SCH5</name>
    <dbReference type="NCBI Taxonomy" id="883161"/>
    <lineage>
        <taxon>Bacteria</taxon>
        <taxon>Bacillati</taxon>
        <taxon>Actinomycetota</taxon>
        <taxon>Actinomycetes</taxon>
        <taxon>Propionibacteriales</taxon>
        <taxon>Propionibacteriaceae</taxon>
        <taxon>Propionimicrobium</taxon>
    </lineage>
</organism>